<comment type="caution">
    <text evidence="1">The sequence shown here is derived from an EMBL/GenBank/DDBJ whole genome shotgun (WGS) entry which is preliminary data.</text>
</comment>
<proteinExistence type="predicted"/>
<evidence type="ECO:0000313" key="2">
    <source>
        <dbReference type="Proteomes" id="UP000827872"/>
    </source>
</evidence>
<keyword evidence="2" id="KW-1185">Reference proteome</keyword>
<evidence type="ECO:0000313" key="1">
    <source>
        <dbReference type="EMBL" id="KAH7992497.1"/>
    </source>
</evidence>
<dbReference type="EMBL" id="CM037616">
    <property type="protein sequence ID" value="KAH7992497.1"/>
    <property type="molecule type" value="Genomic_DNA"/>
</dbReference>
<reference evidence="1" key="1">
    <citation type="submission" date="2021-08" db="EMBL/GenBank/DDBJ databases">
        <title>The first chromosome-level gecko genome reveals the dynamic sex chromosomes of Neotropical dwarf geckos (Sphaerodactylidae: Sphaerodactylus).</title>
        <authorList>
            <person name="Pinto B.J."/>
            <person name="Keating S.E."/>
            <person name="Gamble T."/>
        </authorList>
    </citation>
    <scope>NUCLEOTIDE SEQUENCE</scope>
    <source>
        <strain evidence="1">TG3544</strain>
    </source>
</reference>
<name>A0ACB8EJ16_9SAUR</name>
<sequence length="373" mass="42256">MCSLGLDSLLKSRQADSTGETLKVSKQPSYALRMGYQPGAENEGIETSIQQAMAPRIRLNIAKPLPTISEAREDILEDTLRNTKTFEKVNVNPESSGEDYLQSICQLAKPTFPVLPESQQKIQDIDKAEMLHKSHRVSETPKPVTKYKVTNTFLSVLSLERNILHHVKSYSRSREDPLEELYTDTQKTRYWRCPNSNEDIVSDSSQHSCHATSLYKSQEKNTGKKDTVSFPRLPSPRPSQRGNSCPELKRVQTQGKMPILEHVSYQKENDPLVINGKPIWLCPSQENQMDANILRCSQREHQALNTGAGPEKEQLKSFIHNQTIKKEASSRKGSTGFFHNSQKAVTCRWISEYQCAWKEAKVRACLLPAILES</sequence>
<accession>A0ACB8EJ16</accession>
<dbReference type="Proteomes" id="UP000827872">
    <property type="component" value="Linkage Group LG03"/>
</dbReference>
<protein>
    <submittedName>
        <fullName evidence="1">Uncharacterized protein</fullName>
    </submittedName>
</protein>
<gene>
    <name evidence="1" type="ORF">K3G42_023376</name>
</gene>
<organism evidence="1 2">
    <name type="scientific">Sphaerodactylus townsendi</name>
    <dbReference type="NCBI Taxonomy" id="933632"/>
    <lineage>
        <taxon>Eukaryota</taxon>
        <taxon>Metazoa</taxon>
        <taxon>Chordata</taxon>
        <taxon>Craniata</taxon>
        <taxon>Vertebrata</taxon>
        <taxon>Euteleostomi</taxon>
        <taxon>Lepidosauria</taxon>
        <taxon>Squamata</taxon>
        <taxon>Bifurcata</taxon>
        <taxon>Gekkota</taxon>
        <taxon>Sphaerodactylidae</taxon>
        <taxon>Sphaerodactylus</taxon>
    </lineage>
</organism>